<feature type="transmembrane region" description="Helical" evidence="1">
    <location>
        <begin position="35"/>
        <end position="54"/>
    </location>
</feature>
<feature type="transmembrane region" description="Helical" evidence="1">
    <location>
        <begin position="88"/>
        <end position="108"/>
    </location>
</feature>
<proteinExistence type="predicted"/>
<accession>A0A193FWF5</accession>
<evidence type="ECO:0000313" key="2">
    <source>
        <dbReference type="EMBL" id="ANN71955.1"/>
    </source>
</evidence>
<gene>
    <name evidence="2" type="ORF">BAU08_11980</name>
</gene>
<dbReference type="AlphaFoldDB" id="A0A193FWF5"/>
<keyword evidence="1" id="KW-1133">Transmembrane helix</keyword>
<reference evidence="2 3" key="1">
    <citation type="submission" date="2016-06" db="EMBL/GenBank/DDBJ databases">
        <title>Complete genome sequences of Bordetella bronchialis and Bordetella flabilis.</title>
        <authorList>
            <person name="LiPuma J.J."/>
            <person name="Spilker T."/>
        </authorList>
    </citation>
    <scope>NUCLEOTIDE SEQUENCE [LARGE SCALE GENOMIC DNA]</scope>
    <source>
        <strain evidence="2 3">AU17976</strain>
    </source>
</reference>
<sequence length="143" mass="14951">MMTAVSGGVRVLLRLEGLAILAASLLAYAKFGAGWGTFGLFFFVPDLSFLGYLAGPRVGAVSYNFAHSFIGPVAVLAAGIFLSRPAAIVAGIIWAAHIGFDRALGYGLKYSAGFRFTHLGAIGRNAAAGWAARAREVQNDRSA</sequence>
<feature type="transmembrane region" description="Helical" evidence="1">
    <location>
        <begin position="61"/>
        <end position="82"/>
    </location>
</feature>
<dbReference type="RefSeq" id="WP_066669465.1">
    <property type="nucleotide sequence ID" value="NZ_CP016171.1"/>
</dbReference>
<evidence type="ECO:0008006" key="4">
    <source>
        <dbReference type="Google" id="ProtNLM"/>
    </source>
</evidence>
<dbReference type="EMBL" id="CP016171">
    <property type="protein sequence ID" value="ANN71955.1"/>
    <property type="molecule type" value="Genomic_DNA"/>
</dbReference>
<dbReference type="Pfam" id="PF14079">
    <property type="entry name" value="DUF4260"/>
    <property type="match status" value="1"/>
</dbReference>
<feature type="transmembrane region" description="Helical" evidence="1">
    <location>
        <begin position="12"/>
        <end position="29"/>
    </location>
</feature>
<keyword evidence="1" id="KW-0812">Transmembrane</keyword>
<keyword evidence="1" id="KW-0472">Membrane</keyword>
<protein>
    <recommendedName>
        <fullName evidence="4">DUF4260 domain-containing protein</fullName>
    </recommendedName>
</protein>
<evidence type="ECO:0000313" key="3">
    <source>
        <dbReference type="Proteomes" id="UP000092213"/>
    </source>
</evidence>
<dbReference type="InterPro" id="IPR025356">
    <property type="entry name" value="DUF4260"/>
</dbReference>
<name>A0A193FWF5_9BORD</name>
<dbReference type="Proteomes" id="UP000092213">
    <property type="component" value="Chromosome"/>
</dbReference>
<organism evidence="2 3">
    <name type="scientific">Bordetella bronchialis</name>
    <dbReference type="NCBI Taxonomy" id="463025"/>
    <lineage>
        <taxon>Bacteria</taxon>
        <taxon>Pseudomonadati</taxon>
        <taxon>Pseudomonadota</taxon>
        <taxon>Betaproteobacteria</taxon>
        <taxon>Burkholderiales</taxon>
        <taxon>Alcaligenaceae</taxon>
        <taxon>Bordetella</taxon>
    </lineage>
</organism>
<evidence type="ECO:0000256" key="1">
    <source>
        <dbReference type="SAM" id="Phobius"/>
    </source>
</evidence>